<protein>
    <submittedName>
        <fullName evidence="3">N-acetylmuramoyl-L-alanine amidase</fullName>
    </submittedName>
</protein>
<dbReference type="EMBL" id="NDYE01000021">
    <property type="protein sequence ID" value="OXZ31075.1"/>
    <property type="molecule type" value="Genomic_DNA"/>
</dbReference>
<dbReference type="AlphaFoldDB" id="A0A233VFA4"/>
<dbReference type="GO" id="GO:0030288">
    <property type="term" value="C:outer membrane-bounded periplasmic space"/>
    <property type="evidence" value="ECO:0007669"/>
    <property type="project" value="TreeGrafter"/>
</dbReference>
<feature type="chain" id="PRO_5039207609" evidence="2">
    <location>
        <begin position="21"/>
        <end position="476"/>
    </location>
</feature>
<dbReference type="Pfam" id="PF04122">
    <property type="entry name" value="CW_binding_2"/>
    <property type="match status" value="3"/>
</dbReference>
<feature type="signal peptide" evidence="2">
    <location>
        <begin position="1"/>
        <end position="20"/>
    </location>
</feature>
<keyword evidence="2" id="KW-0732">Signal</keyword>
<evidence type="ECO:0000256" key="2">
    <source>
        <dbReference type="SAM" id="SignalP"/>
    </source>
</evidence>
<dbReference type="InterPro" id="IPR007253">
    <property type="entry name" value="Cell_wall-bd_2"/>
</dbReference>
<dbReference type="RefSeq" id="WP_094209109.1">
    <property type="nucleotide sequence ID" value="NZ_NDYE01000021.1"/>
</dbReference>
<feature type="compositionally biased region" description="Basic and acidic residues" evidence="1">
    <location>
        <begin position="43"/>
        <end position="101"/>
    </location>
</feature>
<dbReference type="Gene3D" id="3.40.50.12090">
    <property type="match status" value="2"/>
</dbReference>
<gene>
    <name evidence="3" type="ORF">B9N55_09325</name>
</gene>
<dbReference type="Proteomes" id="UP000215546">
    <property type="component" value="Unassembled WGS sequence"/>
</dbReference>
<organism evidence="3 4">
    <name type="scientific">Finegoldia magna</name>
    <name type="common">Peptostreptococcus magnus</name>
    <dbReference type="NCBI Taxonomy" id="1260"/>
    <lineage>
        <taxon>Bacteria</taxon>
        <taxon>Bacillati</taxon>
        <taxon>Bacillota</taxon>
        <taxon>Tissierellia</taxon>
        <taxon>Tissierellales</taxon>
        <taxon>Peptoniphilaceae</taxon>
        <taxon>Finegoldia</taxon>
    </lineage>
</organism>
<name>A0A233VFA4_FINMA</name>
<comment type="caution">
    <text evidence="3">The sequence shown here is derived from an EMBL/GenBank/DDBJ whole genome shotgun (WGS) entry which is preliminary data.</text>
</comment>
<evidence type="ECO:0000256" key="1">
    <source>
        <dbReference type="SAM" id="MobiDB-lite"/>
    </source>
</evidence>
<feature type="region of interest" description="Disordered" evidence="1">
    <location>
        <begin position="37"/>
        <end position="110"/>
    </location>
</feature>
<reference evidence="4" key="1">
    <citation type="submission" date="2017-04" db="EMBL/GenBank/DDBJ databases">
        <title>Finegoldia magna isolated from orthopedic joint implant-associated infections.</title>
        <authorList>
            <person name="Bjorklund S."/>
            <person name="Bruggemann H."/>
            <person name="Jensen A."/>
            <person name="Hellmark B."/>
            <person name="Soderquist B."/>
        </authorList>
    </citation>
    <scope>NUCLEOTIDE SEQUENCE [LARGE SCALE GENOMIC DNA]</scope>
    <source>
        <strain evidence="4">12T273</strain>
    </source>
</reference>
<proteinExistence type="predicted"/>
<evidence type="ECO:0000313" key="3">
    <source>
        <dbReference type="EMBL" id="OXZ31075.1"/>
    </source>
</evidence>
<accession>A0A233VFA4</accession>
<evidence type="ECO:0000313" key="4">
    <source>
        <dbReference type="Proteomes" id="UP000215546"/>
    </source>
</evidence>
<sequence length="476" mass="53017">MKKLVALMLVCMLSFPVVSIADKDNTNAGVFEKIEASTNDTATKSDADTNKKKTDAKYKQTDAKDQKSDAKDTSNKKETSDKKDTTDKKDSTDKKKQEKQQEQITTNEDGVFKNVIHQRFQGENRAKTAVNVQRHYFANTNKVILVNDNAYPDAISATNVSMGKYPLLYTGKNSLSVETKSALDKMFLDEIYLMGGVNTISKNVENKLKKNFPHAKITRIMGNNRYDTSAESAKTRANTTNLIFAAGTNYADALYATSLAAHQNAPILLVSNEGLSQSTRKFIQSIGNIDNVTIVGGEISVNQSVKNQIENLTKKRVTRLAGVDRYESSVEVAKRVNANPAEVITTSGEVFADALVSSTVAQKIKAPILLVKKDVLPLKVREYMKDTNSIYKLTTIGGYNTVTKNNYSTQVILISGLDIDKPLIDKQGKGLIKAFTKDHKKYYVLPNNKYYNSIKKYDKLFVYLRDALAEDYRPLE</sequence>
<dbReference type="PANTHER" id="PTHR30032:SF4">
    <property type="entry name" value="AMIDASE ENHANCER"/>
    <property type="match status" value="1"/>
</dbReference>
<dbReference type="InterPro" id="IPR051922">
    <property type="entry name" value="Bact_Sporulation_Assoc"/>
</dbReference>
<dbReference type="PANTHER" id="PTHR30032">
    <property type="entry name" value="N-ACETYLMURAMOYL-L-ALANINE AMIDASE-RELATED"/>
    <property type="match status" value="1"/>
</dbReference>